<dbReference type="EMBL" id="RBTT01000081">
    <property type="protein sequence ID" value="RMU10820.1"/>
    <property type="molecule type" value="Genomic_DNA"/>
</dbReference>
<comment type="caution">
    <text evidence="2">The sequence shown here is derived from an EMBL/GenBank/DDBJ whole genome shotgun (WGS) entry which is preliminary data.</text>
</comment>
<accession>A0A3M5RPB6</accession>
<dbReference type="Proteomes" id="UP000274212">
    <property type="component" value="Unassembled WGS sequence"/>
</dbReference>
<evidence type="ECO:0000313" key="2">
    <source>
        <dbReference type="EMBL" id="RMU10820.1"/>
    </source>
</evidence>
<proteinExistence type="predicted"/>
<evidence type="ECO:0000256" key="1">
    <source>
        <dbReference type="SAM" id="MobiDB-lite"/>
    </source>
</evidence>
<sequence>MATDQPMASHSNANMARENRTRFQAGWARTEPAIEAVATEEVEGIFTRE</sequence>
<feature type="region of interest" description="Disordered" evidence="1">
    <location>
        <begin position="1"/>
        <end position="20"/>
    </location>
</feature>
<gene>
    <name evidence="2" type="ORF">ALP36_101887</name>
</gene>
<organism evidence="2 3">
    <name type="scientific">Pseudomonas syringae pv. coriandricola</name>
    <dbReference type="NCBI Taxonomy" id="264453"/>
    <lineage>
        <taxon>Bacteria</taxon>
        <taxon>Pseudomonadati</taxon>
        <taxon>Pseudomonadota</taxon>
        <taxon>Gammaproteobacteria</taxon>
        <taxon>Pseudomonadales</taxon>
        <taxon>Pseudomonadaceae</taxon>
        <taxon>Pseudomonas</taxon>
    </lineage>
</organism>
<protein>
    <submittedName>
        <fullName evidence="2">Uncharacterized protein</fullName>
    </submittedName>
</protein>
<feature type="compositionally biased region" description="Polar residues" evidence="1">
    <location>
        <begin position="1"/>
        <end position="14"/>
    </location>
</feature>
<reference evidence="2 3" key="1">
    <citation type="submission" date="2018-08" db="EMBL/GenBank/DDBJ databases">
        <title>Recombination of ecologically and evolutionarily significant loci maintains genetic cohesion in the Pseudomonas syringae species complex.</title>
        <authorList>
            <person name="Dillon M."/>
            <person name="Thakur S."/>
            <person name="Almeida R.N.D."/>
            <person name="Weir B.S."/>
            <person name="Guttman D.S."/>
        </authorList>
    </citation>
    <scope>NUCLEOTIDE SEQUENCE [LARGE SCALE GENOMIC DNA]</scope>
    <source>
        <strain evidence="2 3">ICMP 9829</strain>
    </source>
</reference>
<name>A0A3M5RPB6_9PSED</name>
<dbReference type="AlphaFoldDB" id="A0A3M5RPB6"/>
<evidence type="ECO:0000313" key="3">
    <source>
        <dbReference type="Proteomes" id="UP000274212"/>
    </source>
</evidence>